<feature type="compositionally biased region" description="Basic and acidic residues" evidence="1">
    <location>
        <begin position="30"/>
        <end position="39"/>
    </location>
</feature>
<dbReference type="GeneID" id="17325205"/>
<keyword evidence="3" id="KW-1185">Reference proteome</keyword>
<dbReference type="AlphaFoldDB" id="R7QJH6"/>
<sequence>MYEKLVIPNCRIRMPSPIRNKGPPLSPSVVRERVRRNEEESQSLPSYHSRTLASLALLTASIRHAFMWEAQRRRARLKLFAQELAHTGPLPRRALRKALRHQLRLLRRRRVWTPFGSRPIPRGDHVRPRLGHVTQQDRMELVVRQWLPQLQQRHVVPQVATRSAPSVMHHNPRKLQRRFRHHRVARA</sequence>
<evidence type="ECO:0000313" key="2">
    <source>
        <dbReference type="EMBL" id="CDF37616.1"/>
    </source>
</evidence>
<evidence type="ECO:0000313" key="3">
    <source>
        <dbReference type="Proteomes" id="UP000012073"/>
    </source>
</evidence>
<feature type="region of interest" description="Disordered" evidence="1">
    <location>
        <begin position="16"/>
        <end position="45"/>
    </location>
</feature>
<dbReference type="Proteomes" id="UP000012073">
    <property type="component" value="Unassembled WGS sequence"/>
</dbReference>
<gene>
    <name evidence="2" type="ORF">CHC_T00005850001</name>
</gene>
<name>R7QJH6_CHOCR</name>
<protein>
    <submittedName>
        <fullName evidence="2">Uncharacterized protein</fullName>
    </submittedName>
</protein>
<organism evidence="2 3">
    <name type="scientific">Chondrus crispus</name>
    <name type="common">Carrageen Irish moss</name>
    <name type="synonym">Polymorpha crispa</name>
    <dbReference type="NCBI Taxonomy" id="2769"/>
    <lineage>
        <taxon>Eukaryota</taxon>
        <taxon>Rhodophyta</taxon>
        <taxon>Florideophyceae</taxon>
        <taxon>Rhodymeniophycidae</taxon>
        <taxon>Gigartinales</taxon>
        <taxon>Gigartinaceae</taxon>
        <taxon>Chondrus</taxon>
    </lineage>
</organism>
<proteinExistence type="predicted"/>
<dbReference type="RefSeq" id="XP_005717487.1">
    <property type="nucleotide sequence ID" value="XM_005717430.1"/>
</dbReference>
<evidence type="ECO:0000256" key="1">
    <source>
        <dbReference type="SAM" id="MobiDB-lite"/>
    </source>
</evidence>
<dbReference type="Gramene" id="CDF37616">
    <property type="protein sequence ID" value="CDF37616"/>
    <property type="gene ID" value="CHC_T00005850001"/>
</dbReference>
<dbReference type="KEGG" id="ccp:CHC_T00005850001"/>
<dbReference type="EMBL" id="HG001854">
    <property type="protein sequence ID" value="CDF37616.1"/>
    <property type="molecule type" value="Genomic_DNA"/>
</dbReference>
<reference evidence="3" key="1">
    <citation type="journal article" date="2013" name="Proc. Natl. Acad. Sci. U.S.A.">
        <title>Genome structure and metabolic features in the red seaweed Chondrus crispus shed light on evolution of the Archaeplastida.</title>
        <authorList>
            <person name="Collen J."/>
            <person name="Porcel B."/>
            <person name="Carre W."/>
            <person name="Ball S.G."/>
            <person name="Chaparro C."/>
            <person name="Tonon T."/>
            <person name="Barbeyron T."/>
            <person name="Michel G."/>
            <person name="Noel B."/>
            <person name="Valentin K."/>
            <person name="Elias M."/>
            <person name="Artiguenave F."/>
            <person name="Arun A."/>
            <person name="Aury J.M."/>
            <person name="Barbosa-Neto J.F."/>
            <person name="Bothwell J.H."/>
            <person name="Bouget F.Y."/>
            <person name="Brillet L."/>
            <person name="Cabello-Hurtado F."/>
            <person name="Capella-Gutierrez S."/>
            <person name="Charrier B."/>
            <person name="Cladiere L."/>
            <person name="Cock J.M."/>
            <person name="Coelho S.M."/>
            <person name="Colleoni C."/>
            <person name="Czjzek M."/>
            <person name="Da Silva C."/>
            <person name="Delage L."/>
            <person name="Denoeud F."/>
            <person name="Deschamps P."/>
            <person name="Dittami S.M."/>
            <person name="Gabaldon T."/>
            <person name="Gachon C.M."/>
            <person name="Groisillier A."/>
            <person name="Herve C."/>
            <person name="Jabbari K."/>
            <person name="Katinka M."/>
            <person name="Kloareg B."/>
            <person name="Kowalczyk N."/>
            <person name="Labadie K."/>
            <person name="Leblanc C."/>
            <person name="Lopez P.J."/>
            <person name="McLachlan D.H."/>
            <person name="Meslet-Cladiere L."/>
            <person name="Moustafa A."/>
            <person name="Nehr Z."/>
            <person name="Nyvall Collen P."/>
            <person name="Panaud O."/>
            <person name="Partensky F."/>
            <person name="Poulain J."/>
            <person name="Rensing S.A."/>
            <person name="Rousvoal S."/>
            <person name="Samson G."/>
            <person name="Symeonidi A."/>
            <person name="Weissenbach J."/>
            <person name="Zambounis A."/>
            <person name="Wincker P."/>
            <person name="Boyen C."/>
        </authorList>
    </citation>
    <scope>NUCLEOTIDE SEQUENCE [LARGE SCALE GENOMIC DNA]</scope>
    <source>
        <strain evidence="3">cv. Stackhouse</strain>
    </source>
</reference>
<accession>R7QJH6</accession>